<keyword evidence="3" id="KW-1185">Reference proteome</keyword>
<dbReference type="PANTHER" id="PTHR37211:SF1">
    <property type="entry name" value="EXPRESSED PROTEIN"/>
    <property type="match status" value="1"/>
</dbReference>
<protein>
    <submittedName>
        <fullName evidence="2">Uncharacterized protein</fullName>
    </submittedName>
</protein>
<dbReference type="PANTHER" id="PTHR37211">
    <property type="entry name" value="EXPRESSED PROTEIN"/>
    <property type="match status" value="1"/>
</dbReference>
<dbReference type="Proteomes" id="UP000015105">
    <property type="component" value="Chromosome 6D"/>
</dbReference>
<evidence type="ECO:0000313" key="3">
    <source>
        <dbReference type="Proteomes" id="UP000015105"/>
    </source>
</evidence>
<dbReference type="EnsemblPlants" id="AET6Gv20028400.4">
    <property type="protein sequence ID" value="AET6Gv20028400.4"/>
    <property type="gene ID" value="AET6Gv20028400"/>
</dbReference>
<dbReference type="AlphaFoldDB" id="A0A453MQ43"/>
<organism evidence="2 3">
    <name type="scientific">Aegilops tauschii subsp. strangulata</name>
    <name type="common">Goatgrass</name>
    <dbReference type="NCBI Taxonomy" id="200361"/>
    <lineage>
        <taxon>Eukaryota</taxon>
        <taxon>Viridiplantae</taxon>
        <taxon>Streptophyta</taxon>
        <taxon>Embryophyta</taxon>
        <taxon>Tracheophyta</taxon>
        <taxon>Spermatophyta</taxon>
        <taxon>Magnoliopsida</taxon>
        <taxon>Liliopsida</taxon>
        <taxon>Poales</taxon>
        <taxon>Poaceae</taxon>
        <taxon>BOP clade</taxon>
        <taxon>Pooideae</taxon>
        <taxon>Triticodae</taxon>
        <taxon>Triticeae</taxon>
        <taxon>Triticinae</taxon>
        <taxon>Aegilops</taxon>
    </lineage>
</organism>
<reference evidence="2" key="5">
    <citation type="journal article" date="2021" name="G3 (Bethesda)">
        <title>Aegilops tauschii genome assembly Aet v5.0 features greater sequence contiguity and improved annotation.</title>
        <authorList>
            <person name="Wang L."/>
            <person name="Zhu T."/>
            <person name="Rodriguez J.C."/>
            <person name="Deal K.R."/>
            <person name="Dubcovsky J."/>
            <person name="McGuire P.E."/>
            <person name="Lux T."/>
            <person name="Spannagl M."/>
            <person name="Mayer K.F.X."/>
            <person name="Baldrich P."/>
            <person name="Meyers B.C."/>
            <person name="Huo N."/>
            <person name="Gu Y.Q."/>
            <person name="Zhou H."/>
            <person name="Devos K.M."/>
            <person name="Bennetzen J.L."/>
            <person name="Unver T."/>
            <person name="Budak H."/>
            <person name="Gulick P.J."/>
            <person name="Galiba G."/>
            <person name="Kalapos B."/>
            <person name="Nelson D.R."/>
            <person name="Li P."/>
            <person name="You F.M."/>
            <person name="Luo M.C."/>
            <person name="Dvorak J."/>
        </authorList>
    </citation>
    <scope>NUCLEOTIDE SEQUENCE [LARGE SCALE GENOMIC DNA]</scope>
    <source>
        <strain evidence="2">cv. AL8/78</strain>
    </source>
</reference>
<proteinExistence type="predicted"/>
<feature type="signal peptide" evidence="1">
    <location>
        <begin position="1"/>
        <end position="17"/>
    </location>
</feature>
<keyword evidence="1" id="KW-0732">Signal</keyword>
<feature type="chain" id="PRO_5019139830" evidence="1">
    <location>
        <begin position="18"/>
        <end position="154"/>
    </location>
</feature>
<reference evidence="3" key="1">
    <citation type="journal article" date="2014" name="Science">
        <title>Ancient hybridizations among the ancestral genomes of bread wheat.</title>
        <authorList>
            <consortium name="International Wheat Genome Sequencing Consortium,"/>
            <person name="Marcussen T."/>
            <person name="Sandve S.R."/>
            <person name="Heier L."/>
            <person name="Spannagl M."/>
            <person name="Pfeifer M."/>
            <person name="Jakobsen K.S."/>
            <person name="Wulff B.B."/>
            <person name="Steuernagel B."/>
            <person name="Mayer K.F."/>
            <person name="Olsen O.A."/>
        </authorList>
    </citation>
    <scope>NUCLEOTIDE SEQUENCE [LARGE SCALE GENOMIC DNA]</scope>
    <source>
        <strain evidence="3">cv. AL8/78</strain>
    </source>
</reference>
<sequence>MMALILLLTHIIRSCHFKMVTIWSTFGQYSAVFNINEIIIQLQSMIVCVAHYLFSPVGSTKWLRTDARRTTAGLDESLECCLENNMSKTGLDGHSRLSLFDGNVLQLNESHLVKQKISDLVQWRSLVGANLSPMAPPAQKKFSVYSLVLGLFVH</sequence>
<reference evidence="2" key="3">
    <citation type="journal article" date="2017" name="Nature">
        <title>Genome sequence of the progenitor of the wheat D genome Aegilops tauschii.</title>
        <authorList>
            <person name="Luo M.C."/>
            <person name="Gu Y.Q."/>
            <person name="Puiu D."/>
            <person name="Wang H."/>
            <person name="Twardziok S.O."/>
            <person name="Deal K.R."/>
            <person name="Huo N."/>
            <person name="Zhu T."/>
            <person name="Wang L."/>
            <person name="Wang Y."/>
            <person name="McGuire P.E."/>
            <person name="Liu S."/>
            <person name="Long H."/>
            <person name="Ramasamy R.K."/>
            <person name="Rodriguez J.C."/>
            <person name="Van S.L."/>
            <person name="Yuan L."/>
            <person name="Wang Z."/>
            <person name="Xia Z."/>
            <person name="Xiao L."/>
            <person name="Anderson O.D."/>
            <person name="Ouyang S."/>
            <person name="Liang Y."/>
            <person name="Zimin A.V."/>
            <person name="Pertea G."/>
            <person name="Qi P."/>
            <person name="Bennetzen J.L."/>
            <person name="Dai X."/>
            <person name="Dawson M.W."/>
            <person name="Muller H.G."/>
            <person name="Kugler K."/>
            <person name="Rivarola-Duarte L."/>
            <person name="Spannagl M."/>
            <person name="Mayer K.F.X."/>
            <person name="Lu F.H."/>
            <person name="Bevan M.W."/>
            <person name="Leroy P."/>
            <person name="Li P."/>
            <person name="You F.M."/>
            <person name="Sun Q."/>
            <person name="Liu Z."/>
            <person name="Lyons E."/>
            <person name="Wicker T."/>
            <person name="Salzberg S.L."/>
            <person name="Devos K.M."/>
            <person name="Dvorak J."/>
        </authorList>
    </citation>
    <scope>NUCLEOTIDE SEQUENCE [LARGE SCALE GENOMIC DNA]</scope>
    <source>
        <strain evidence="2">cv. AL8/78</strain>
    </source>
</reference>
<evidence type="ECO:0000256" key="1">
    <source>
        <dbReference type="SAM" id="SignalP"/>
    </source>
</evidence>
<reference evidence="2" key="4">
    <citation type="submission" date="2019-03" db="UniProtKB">
        <authorList>
            <consortium name="EnsemblPlants"/>
        </authorList>
    </citation>
    <scope>IDENTIFICATION</scope>
</reference>
<reference evidence="3" key="2">
    <citation type="journal article" date="2017" name="Nat. Plants">
        <title>The Aegilops tauschii genome reveals multiple impacts of transposons.</title>
        <authorList>
            <person name="Zhao G."/>
            <person name="Zou C."/>
            <person name="Li K."/>
            <person name="Wang K."/>
            <person name="Li T."/>
            <person name="Gao L."/>
            <person name="Zhang X."/>
            <person name="Wang H."/>
            <person name="Yang Z."/>
            <person name="Liu X."/>
            <person name="Jiang W."/>
            <person name="Mao L."/>
            <person name="Kong X."/>
            <person name="Jiao Y."/>
            <person name="Jia J."/>
        </authorList>
    </citation>
    <scope>NUCLEOTIDE SEQUENCE [LARGE SCALE GENOMIC DNA]</scope>
    <source>
        <strain evidence="3">cv. AL8/78</strain>
    </source>
</reference>
<accession>A0A453MQ43</accession>
<dbReference type="Gramene" id="AET6Gv20028400.4">
    <property type="protein sequence ID" value="AET6Gv20028400.4"/>
    <property type="gene ID" value="AET6Gv20028400"/>
</dbReference>
<name>A0A453MQ43_AEGTS</name>
<evidence type="ECO:0000313" key="2">
    <source>
        <dbReference type="EnsemblPlants" id="AET6Gv20028400.4"/>
    </source>
</evidence>